<dbReference type="PANTHER" id="PTHR33392">
    <property type="entry name" value="POLYISOPRENYL-TEICHOIC ACID--PEPTIDOGLYCAN TEICHOIC ACID TRANSFERASE TAGU"/>
    <property type="match status" value="1"/>
</dbReference>
<dbReference type="EMBL" id="JABUMX010000002">
    <property type="protein sequence ID" value="NTS31407.1"/>
    <property type="molecule type" value="Genomic_DNA"/>
</dbReference>
<feature type="domain" description="Cell envelope-related transcriptional attenuator" evidence="3">
    <location>
        <begin position="94"/>
        <end position="249"/>
    </location>
</feature>
<keyword evidence="2" id="KW-0812">Transmembrane</keyword>
<dbReference type="AlphaFoldDB" id="A0A849VTF8"/>
<comment type="similarity">
    <text evidence="1">Belongs to the LytR/CpsA/Psr (LCP) family.</text>
</comment>
<dbReference type="Gene3D" id="3.40.630.190">
    <property type="entry name" value="LCP protein"/>
    <property type="match status" value="1"/>
</dbReference>
<dbReference type="Pfam" id="PF03816">
    <property type="entry name" value="LytR_cpsA_psr"/>
    <property type="match status" value="1"/>
</dbReference>
<keyword evidence="2" id="KW-0472">Membrane</keyword>
<proteinExistence type="inferred from homology"/>
<dbReference type="InterPro" id="IPR050922">
    <property type="entry name" value="LytR/CpsA/Psr_CW_biosynth"/>
</dbReference>
<feature type="transmembrane region" description="Helical" evidence="2">
    <location>
        <begin position="24"/>
        <end position="45"/>
    </location>
</feature>
<sequence>MSDGLINSAPKPEGDPQRRRRLHLLLASVTCLMLVILLAICGMYWKFTSNLRHFEVAEADLGNRRPAKASPDALNILIVGSDQQTVSVANPGERSDILMLAHLSADRSELNVVSFPRDLLVPLPACSGREGLPGQRAHLGMINSSFMFGGISCTWKTVETLTGIKIDHVIKVDFSGFRRIVEAIGGVEYCISEPIHDKLAGLDLAAGCQTLNGEEALGYVRARYSIGDGTDIGRIHRQHEFFGAMAQKLLGAQLANPVRLFSFMDAATKSVITDPGFSPGVMRELAFAVQHLSSENIHFITMPWHYSTASPGRVEWVEKPAKRLFRSIAADKSLMDTEFTRAKIGEPQDSTTKPCGASRVDHCAEISQADGVARP</sequence>
<dbReference type="NCBIfam" id="TIGR00350">
    <property type="entry name" value="lytR_cpsA_psr"/>
    <property type="match status" value="1"/>
</dbReference>
<protein>
    <submittedName>
        <fullName evidence="4">LCP family protein</fullName>
    </submittedName>
</protein>
<evidence type="ECO:0000256" key="1">
    <source>
        <dbReference type="ARBA" id="ARBA00006068"/>
    </source>
</evidence>
<dbReference type="Proteomes" id="UP000550508">
    <property type="component" value="Unassembled WGS sequence"/>
</dbReference>
<accession>A0A849VTF8</accession>
<evidence type="ECO:0000259" key="3">
    <source>
        <dbReference type="Pfam" id="PF03816"/>
    </source>
</evidence>
<dbReference type="InterPro" id="IPR004474">
    <property type="entry name" value="LytR_CpsA_psr"/>
</dbReference>
<evidence type="ECO:0000256" key="2">
    <source>
        <dbReference type="SAM" id="Phobius"/>
    </source>
</evidence>
<comment type="caution">
    <text evidence="4">The sequence shown here is derived from an EMBL/GenBank/DDBJ whole genome shotgun (WGS) entry which is preliminary data.</text>
</comment>
<evidence type="ECO:0000313" key="5">
    <source>
        <dbReference type="Proteomes" id="UP000550508"/>
    </source>
</evidence>
<evidence type="ECO:0000313" key="4">
    <source>
        <dbReference type="EMBL" id="NTS31407.1"/>
    </source>
</evidence>
<gene>
    <name evidence="4" type="ORF">HQ945_09090</name>
</gene>
<keyword evidence="2" id="KW-1133">Transmembrane helix</keyword>
<dbReference type="RefSeq" id="WP_162737182.1">
    <property type="nucleotide sequence ID" value="NZ_JABUMX010000002.1"/>
</dbReference>
<organism evidence="4 5">
    <name type="scientific">Phyllobacterium pellucidum</name>
    <dbReference type="NCBI Taxonomy" id="2740464"/>
    <lineage>
        <taxon>Bacteria</taxon>
        <taxon>Pseudomonadati</taxon>
        <taxon>Pseudomonadota</taxon>
        <taxon>Alphaproteobacteria</taxon>
        <taxon>Hyphomicrobiales</taxon>
        <taxon>Phyllobacteriaceae</taxon>
        <taxon>Phyllobacterium</taxon>
    </lineage>
</organism>
<reference evidence="4 5" key="1">
    <citation type="submission" date="2020-05" db="EMBL/GenBank/DDBJ databases">
        <authorList>
            <person name="Kim M.K."/>
        </authorList>
    </citation>
    <scope>NUCLEOTIDE SEQUENCE [LARGE SCALE GENOMIC DNA]</scope>
    <source>
        <strain evidence="4 5">BT25</strain>
    </source>
</reference>
<dbReference type="PANTHER" id="PTHR33392:SF6">
    <property type="entry name" value="POLYISOPRENYL-TEICHOIC ACID--PEPTIDOGLYCAN TEICHOIC ACID TRANSFERASE TAGU"/>
    <property type="match status" value="1"/>
</dbReference>
<keyword evidence="5" id="KW-1185">Reference proteome</keyword>
<name>A0A849VTF8_9HYPH</name>